<dbReference type="KEGG" id="dqu:106743402"/>
<evidence type="ECO:0000256" key="4">
    <source>
        <dbReference type="ARBA" id="ARBA00022692"/>
    </source>
</evidence>
<reference evidence="15 16" key="1">
    <citation type="submission" date="2025-04" db="UniProtKB">
        <authorList>
            <consortium name="RefSeq"/>
        </authorList>
    </citation>
    <scope>IDENTIFICATION</scope>
</reference>
<dbReference type="InterPro" id="IPR035897">
    <property type="entry name" value="Toll_tir_struct_dom_sf"/>
</dbReference>
<dbReference type="PROSITE" id="PS50104">
    <property type="entry name" value="TIR"/>
    <property type="match status" value="1"/>
</dbReference>
<evidence type="ECO:0000256" key="1">
    <source>
        <dbReference type="ARBA" id="ARBA00004479"/>
    </source>
</evidence>
<evidence type="ECO:0000256" key="5">
    <source>
        <dbReference type="ARBA" id="ARBA00022729"/>
    </source>
</evidence>
<protein>
    <submittedName>
        <fullName evidence="15 16">Protein toll</fullName>
    </submittedName>
</protein>
<dbReference type="SMART" id="SM00369">
    <property type="entry name" value="LRR_TYP"/>
    <property type="match status" value="13"/>
</dbReference>
<feature type="signal peptide" evidence="12">
    <location>
        <begin position="1"/>
        <end position="30"/>
    </location>
</feature>
<dbReference type="SMART" id="SM00082">
    <property type="entry name" value="LRRCT"/>
    <property type="match status" value="2"/>
</dbReference>
<dbReference type="InterPro" id="IPR000372">
    <property type="entry name" value="LRRNT"/>
</dbReference>
<keyword evidence="8 11" id="KW-0472">Membrane</keyword>
<dbReference type="SUPFAM" id="SSF52200">
    <property type="entry name" value="Toll/Interleukin receptor TIR domain"/>
    <property type="match status" value="1"/>
</dbReference>
<evidence type="ECO:0000259" key="13">
    <source>
        <dbReference type="PROSITE" id="PS50104"/>
    </source>
</evidence>
<comment type="subcellular location">
    <subcellularLocation>
        <location evidence="1">Membrane</location>
        <topology evidence="1">Single-pass type I membrane protein</topology>
    </subcellularLocation>
</comment>
<sequence>MEVVASRKMIDHGLIRCIVILIVARASVLAFDCSEVHECFCHPDIGDSYRISCRLQNNSAFGVQIYPGRSVRVECTNSPKWSDFHVNMASLERTQVETMWFHTCDLPPNTTSLGDITHMLGVIDVNKLVFRSFKNLSSELTKHHLDGFNNLKQLVLSNNMISDLDRELLIDLPNLIALNLMENDINLPCGFFNYTPNLERLELSSNNLQSIELGIFDNLRKLRLLNLWKNNLTDFPSGIFDQLVALQSLDINTNNIVTLPEDIFAKLENLEVINLSRNYFEKLPKDLLRNNTKLDNVTLNNNRVDMPTLPREFFSNLTELKVLRLNWNGFVTLPEDLFLGSFSLTNISLTRNRLKTLPQSIFRDAKLLLSLELDMNELEGLPDNIFVNTNQLVKLDLSKNLLTSISKNMFSGLHKLRELNMENNHLTTIEHRSLNPMSSLRIARFSNNRLTLRSPLSNYSDIYALYSPFQNCLQLEELHVANNSISMIFNDWIFVMMKLRILDLKYNNISILSNNDLQFLSRKLKVDLTYNKIERIFINENEVMSIASSQTWPRDVIISVQNNPVICDCLMYSFLRYNEGRMHPYVQNYFHIFPGDLSCRSPKWVENMKVMDLRSKTLQCIINDANHFNISCPEECICILRPEDKALRIDCSSKNLTDVPSDVKDPGDKYKLGLDFSGNMIKKMPNLAELNLQSARLLDLSHNNISEIFRDGLPNVVQVLELHNNNISRISRDVLDFLRNSTNLTRLTLHGNPWECDCEATDFLDFVQTEYVKILNLPGVICRGKNYSISRMTMNDLCPSETELFIGISVVIAFIGILVGVFGFYYRYQRNIKVWLFARQWCLWFVTEEELDKEKLYDAFISYSHKDHQFVEEELVTKLESGPKPFKLCLHYRDWLAGEWIPAQIAKSVEDSRRTIVVLSPNFLESVWGRMEFRAAHSQALSEGRARVILILYGDIGPTDDMDPELKAYISMNTYVKWGDPWFWDKLRYALPHPSKSMSAAGRKIFENHQLCIQVVGDKKELIYPVGPLANTTPPADTLKTFICDERELPSTDLGYPLESPKANGDIAVIFEPKRLLTRELKIAALDNPQCTTVC</sequence>
<dbReference type="PRINTS" id="PR01537">
    <property type="entry name" value="INTRLKN1R1F"/>
</dbReference>
<evidence type="ECO:0000256" key="7">
    <source>
        <dbReference type="ARBA" id="ARBA00022989"/>
    </source>
</evidence>
<dbReference type="OrthoDB" id="1421090at2759"/>
<proteinExistence type="inferred from homology"/>
<dbReference type="RefSeq" id="XP_014472683.1">
    <property type="nucleotide sequence ID" value="XM_014617197.1"/>
</dbReference>
<accession>A0A6P3X379</accession>
<dbReference type="GeneID" id="106743402"/>
<dbReference type="PANTHER" id="PTHR24365:SF541">
    <property type="entry name" value="PROTEIN TOLL-RELATED"/>
    <property type="match status" value="1"/>
</dbReference>
<evidence type="ECO:0000313" key="14">
    <source>
        <dbReference type="Proteomes" id="UP000515204"/>
    </source>
</evidence>
<dbReference type="Gene3D" id="3.80.10.10">
    <property type="entry name" value="Ribonuclease Inhibitor"/>
    <property type="match status" value="3"/>
</dbReference>
<dbReference type="PANTHER" id="PTHR24365">
    <property type="entry name" value="TOLL-LIKE RECEPTOR"/>
    <property type="match status" value="1"/>
</dbReference>
<feature type="chain" id="PRO_5044646702" evidence="12">
    <location>
        <begin position="31"/>
        <end position="1095"/>
    </location>
</feature>
<keyword evidence="7 11" id="KW-1133">Transmembrane helix</keyword>
<evidence type="ECO:0000256" key="3">
    <source>
        <dbReference type="ARBA" id="ARBA00022614"/>
    </source>
</evidence>
<dbReference type="FunFam" id="3.80.10.10:FF:001164">
    <property type="entry name" value="GH01279p"/>
    <property type="match status" value="1"/>
</dbReference>
<keyword evidence="14" id="KW-1185">Reference proteome</keyword>
<keyword evidence="4 11" id="KW-0812">Transmembrane</keyword>
<dbReference type="InterPro" id="IPR032675">
    <property type="entry name" value="LRR_dom_sf"/>
</dbReference>
<dbReference type="InterPro" id="IPR003591">
    <property type="entry name" value="Leu-rich_rpt_typical-subtyp"/>
</dbReference>
<dbReference type="Gene3D" id="3.40.50.10140">
    <property type="entry name" value="Toll/interleukin-1 receptor homology (TIR) domain"/>
    <property type="match status" value="1"/>
</dbReference>
<evidence type="ECO:0000256" key="12">
    <source>
        <dbReference type="SAM" id="SignalP"/>
    </source>
</evidence>
<keyword evidence="3" id="KW-0433">Leucine-rich repeat</keyword>
<keyword evidence="6" id="KW-0677">Repeat</keyword>
<evidence type="ECO:0000313" key="16">
    <source>
        <dbReference type="RefSeq" id="XP_014472683.1"/>
    </source>
</evidence>
<dbReference type="PROSITE" id="PS51450">
    <property type="entry name" value="LRR"/>
    <property type="match status" value="5"/>
</dbReference>
<dbReference type="SUPFAM" id="SSF52058">
    <property type="entry name" value="L domain-like"/>
    <property type="match status" value="3"/>
</dbReference>
<evidence type="ECO:0000256" key="11">
    <source>
        <dbReference type="SAM" id="Phobius"/>
    </source>
</evidence>
<evidence type="ECO:0000256" key="6">
    <source>
        <dbReference type="ARBA" id="ARBA00022737"/>
    </source>
</evidence>
<organism evidence="14 15">
    <name type="scientific">Dinoponera quadriceps</name>
    <name type="common">South American ant</name>
    <dbReference type="NCBI Taxonomy" id="609295"/>
    <lineage>
        <taxon>Eukaryota</taxon>
        <taxon>Metazoa</taxon>
        <taxon>Ecdysozoa</taxon>
        <taxon>Arthropoda</taxon>
        <taxon>Hexapoda</taxon>
        <taxon>Insecta</taxon>
        <taxon>Pterygota</taxon>
        <taxon>Neoptera</taxon>
        <taxon>Endopterygota</taxon>
        <taxon>Hymenoptera</taxon>
        <taxon>Apocrita</taxon>
        <taxon>Aculeata</taxon>
        <taxon>Formicoidea</taxon>
        <taxon>Formicidae</taxon>
        <taxon>Ponerinae</taxon>
        <taxon>Ponerini</taxon>
        <taxon>Dinoponera</taxon>
    </lineage>
</organism>
<dbReference type="SMART" id="SM00013">
    <property type="entry name" value="LRRNT"/>
    <property type="match status" value="1"/>
</dbReference>
<dbReference type="Pfam" id="PF13855">
    <property type="entry name" value="LRR_8"/>
    <property type="match status" value="2"/>
</dbReference>
<dbReference type="GO" id="GO:0038023">
    <property type="term" value="F:signaling receptor activity"/>
    <property type="evidence" value="ECO:0007669"/>
    <property type="project" value="TreeGrafter"/>
</dbReference>
<feature type="domain" description="TIR" evidence="13">
    <location>
        <begin position="855"/>
        <end position="991"/>
    </location>
</feature>
<keyword evidence="9" id="KW-0675">Receptor</keyword>
<keyword evidence="5 12" id="KW-0732">Signal</keyword>
<dbReference type="InterPro" id="IPR001611">
    <property type="entry name" value="Leu-rich_rpt"/>
</dbReference>
<dbReference type="CTD" id="109651"/>
<dbReference type="GO" id="GO:0005886">
    <property type="term" value="C:plasma membrane"/>
    <property type="evidence" value="ECO:0007669"/>
    <property type="project" value="TreeGrafter"/>
</dbReference>
<dbReference type="InterPro" id="IPR026906">
    <property type="entry name" value="LRR_5"/>
</dbReference>
<dbReference type="InterPro" id="IPR000157">
    <property type="entry name" value="TIR_dom"/>
</dbReference>
<name>A0A6P3X379_DINQU</name>
<dbReference type="SMART" id="SM00255">
    <property type="entry name" value="TIR"/>
    <property type="match status" value="1"/>
</dbReference>
<dbReference type="FunFam" id="3.80.10.10:FF:000727">
    <property type="entry name" value="Toll-like protein"/>
    <property type="match status" value="1"/>
</dbReference>
<comment type="similarity">
    <text evidence="2">Belongs to the Toll-like receptor family.</text>
</comment>
<dbReference type="Proteomes" id="UP000515204">
    <property type="component" value="Unplaced"/>
</dbReference>
<dbReference type="FunFam" id="3.40.50.10140:FF:000020">
    <property type="entry name" value="Blast:Protein toll"/>
    <property type="match status" value="1"/>
</dbReference>
<evidence type="ECO:0000256" key="2">
    <source>
        <dbReference type="ARBA" id="ARBA00009634"/>
    </source>
</evidence>
<feature type="transmembrane region" description="Helical" evidence="11">
    <location>
        <begin position="804"/>
        <end position="826"/>
    </location>
</feature>
<gene>
    <name evidence="15 16" type="primary">LOC106743402</name>
</gene>
<dbReference type="Pfam" id="PF13676">
    <property type="entry name" value="TIR_2"/>
    <property type="match status" value="1"/>
</dbReference>
<dbReference type="RefSeq" id="XP_014472682.1">
    <property type="nucleotide sequence ID" value="XM_014617196.1"/>
</dbReference>
<evidence type="ECO:0000256" key="9">
    <source>
        <dbReference type="ARBA" id="ARBA00023170"/>
    </source>
</evidence>
<dbReference type="Pfam" id="PF13306">
    <property type="entry name" value="LRR_5"/>
    <property type="match status" value="1"/>
</dbReference>
<evidence type="ECO:0000256" key="8">
    <source>
        <dbReference type="ARBA" id="ARBA00023136"/>
    </source>
</evidence>
<keyword evidence="10" id="KW-0325">Glycoprotein</keyword>
<evidence type="ECO:0000256" key="10">
    <source>
        <dbReference type="ARBA" id="ARBA00023180"/>
    </source>
</evidence>
<dbReference type="GO" id="GO:0007165">
    <property type="term" value="P:signal transduction"/>
    <property type="evidence" value="ECO:0007669"/>
    <property type="project" value="InterPro"/>
</dbReference>
<dbReference type="AlphaFoldDB" id="A0A6P3X379"/>
<dbReference type="InterPro" id="IPR000483">
    <property type="entry name" value="Cys-rich_flank_reg_C"/>
</dbReference>
<evidence type="ECO:0000313" key="15">
    <source>
        <dbReference type="RefSeq" id="XP_014472682.1"/>
    </source>
</evidence>